<gene>
    <name evidence="3" type="ORF">V1264_019369</name>
</gene>
<evidence type="ECO:0000313" key="4">
    <source>
        <dbReference type="Proteomes" id="UP001374579"/>
    </source>
</evidence>
<keyword evidence="4" id="KW-1185">Reference proteome</keyword>
<dbReference type="EMBL" id="JBAMIC010000008">
    <property type="protein sequence ID" value="KAK7104692.1"/>
    <property type="molecule type" value="Genomic_DNA"/>
</dbReference>
<feature type="domain" description="Apple" evidence="2">
    <location>
        <begin position="183"/>
        <end position="270"/>
    </location>
</feature>
<proteinExistence type="predicted"/>
<protein>
    <recommendedName>
        <fullName evidence="2">Apple domain-containing protein</fullName>
    </recommendedName>
</protein>
<name>A0AAN9BFR4_9CAEN</name>
<keyword evidence="1" id="KW-0732">Signal</keyword>
<dbReference type="AlphaFoldDB" id="A0AAN9BFR4"/>
<comment type="caution">
    <text evidence="3">The sequence shown here is derived from an EMBL/GenBank/DDBJ whole genome shotgun (WGS) entry which is preliminary data.</text>
</comment>
<dbReference type="Proteomes" id="UP001374579">
    <property type="component" value="Unassembled WGS sequence"/>
</dbReference>
<reference evidence="3 4" key="1">
    <citation type="submission" date="2024-02" db="EMBL/GenBank/DDBJ databases">
        <title>Chromosome-scale genome assembly of the rough periwinkle Littorina saxatilis.</title>
        <authorList>
            <person name="De Jode A."/>
            <person name="Faria R."/>
            <person name="Formenti G."/>
            <person name="Sims Y."/>
            <person name="Smith T.P."/>
            <person name="Tracey A."/>
            <person name="Wood J.M.D."/>
            <person name="Zagrodzka Z.B."/>
            <person name="Johannesson K."/>
            <person name="Butlin R.K."/>
            <person name="Leder E.H."/>
        </authorList>
    </citation>
    <scope>NUCLEOTIDE SEQUENCE [LARGE SCALE GENOMIC DNA]</scope>
    <source>
        <strain evidence="3">Snail1</strain>
        <tissue evidence="3">Muscle</tissue>
    </source>
</reference>
<feature type="chain" id="PRO_5042965666" description="Apple domain-containing protein" evidence="1">
    <location>
        <begin position="28"/>
        <end position="271"/>
    </location>
</feature>
<evidence type="ECO:0000313" key="3">
    <source>
        <dbReference type="EMBL" id="KAK7104692.1"/>
    </source>
</evidence>
<evidence type="ECO:0000259" key="2">
    <source>
        <dbReference type="PROSITE" id="PS50948"/>
    </source>
</evidence>
<dbReference type="InterPro" id="IPR003609">
    <property type="entry name" value="Pan_app"/>
</dbReference>
<organism evidence="3 4">
    <name type="scientific">Littorina saxatilis</name>
    <dbReference type="NCBI Taxonomy" id="31220"/>
    <lineage>
        <taxon>Eukaryota</taxon>
        <taxon>Metazoa</taxon>
        <taxon>Spiralia</taxon>
        <taxon>Lophotrochozoa</taxon>
        <taxon>Mollusca</taxon>
        <taxon>Gastropoda</taxon>
        <taxon>Caenogastropoda</taxon>
        <taxon>Littorinimorpha</taxon>
        <taxon>Littorinoidea</taxon>
        <taxon>Littorinidae</taxon>
        <taxon>Littorina</taxon>
    </lineage>
</organism>
<dbReference type="SUPFAM" id="SSF57414">
    <property type="entry name" value="Hairpin loop containing domain-like"/>
    <property type="match status" value="1"/>
</dbReference>
<evidence type="ECO:0000256" key="1">
    <source>
        <dbReference type="SAM" id="SignalP"/>
    </source>
</evidence>
<feature type="signal peptide" evidence="1">
    <location>
        <begin position="1"/>
        <end position="27"/>
    </location>
</feature>
<sequence length="271" mass="30244">MAKLIPFMDLVGLFLLALSSFLCNCQTRKDVAVRSVLHSDVIFTKNLRWTATGRSACSCAVTCLQDPLCVCYTAAKNSTKQGKTECRGHSAVINTENGQPSPGSRLYVLQSRAALATVTTTQADHLTTSSDPVITTATNNWLNKICSSDSECEEHHSECFDNRCLCTPGYYYSVSRATCLDSCPDADLQDDFIKYPHSRIRDYSLTNFPRYGTLTKCVQLCLASSTPCRSFDFMVTSSTMCGASHIARFDVPTNKWEETNYDFEYYQRMCL</sequence>
<accession>A0AAN9BFR4</accession>
<dbReference type="PROSITE" id="PS50948">
    <property type="entry name" value="PAN"/>
    <property type="match status" value="1"/>
</dbReference>